<accession>A0A858BSR1</accession>
<dbReference type="RefSeq" id="WP_163065169.1">
    <property type="nucleotide sequence ID" value="NZ_CP048649.1"/>
</dbReference>
<evidence type="ECO:0000313" key="2">
    <source>
        <dbReference type="EMBL" id="QIB68249.1"/>
    </source>
</evidence>
<proteinExistence type="predicted"/>
<dbReference type="AlphaFoldDB" id="A0A858BSR1"/>
<evidence type="ECO:0000313" key="3">
    <source>
        <dbReference type="Proteomes" id="UP000466848"/>
    </source>
</evidence>
<keyword evidence="3" id="KW-1185">Reference proteome</keyword>
<feature type="domain" description="DUF6378" evidence="1">
    <location>
        <begin position="7"/>
        <end position="86"/>
    </location>
</feature>
<evidence type="ECO:0000259" key="1">
    <source>
        <dbReference type="Pfam" id="PF19905"/>
    </source>
</evidence>
<sequence length="105" mass="11710">MTNKRAECLDKAKECVCQSRESDHGSPEDSFKTIASLWTGYLDKTVTPTDVCMMMALLKVARVKTGHGKDDSFIDLAGYAACGMEVNRRADRLEQIQEIAEVSYE</sequence>
<dbReference type="InterPro" id="IPR045958">
    <property type="entry name" value="DUF6378"/>
</dbReference>
<dbReference type="Pfam" id="PF19905">
    <property type="entry name" value="DUF6378"/>
    <property type="match status" value="1"/>
</dbReference>
<protein>
    <recommendedName>
        <fullName evidence="1">DUF6378 domain-containing protein</fullName>
    </recommendedName>
</protein>
<dbReference type="Proteomes" id="UP000466848">
    <property type="component" value="Chromosome"/>
</dbReference>
<organism evidence="2 3">
    <name type="scientific">Aminipila butyrica</name>
    <dbReference type="NCBI Taxonomy" id="433296"/>
    <lineage>
        <taxon>Bacteria</taxon>
        <taxon>Bacillati</taxon>
        <taxon>Bacillota</taxon>
        <taxon>Clostridia</taxon>
        <taxon>Peptostreptococcales</taxon>
        <taxon>Anaerovoracaceae</taxon>
        <taxon>Aminipila</taxon>
    </lineage>
</organism>
<reference evidence="2 3" key="1">
    <citation type="submission" date="2020-02" db="EMBL/GenBank/DDBJ databases">
        <authorList>
            <person name="Kim Y.B."/>
            <person name="Roh S.W."/>
        </authorList>
    </citation>
    <scope>NUCLEOTIDE SEQUENCE [LARGE SCALE GENOMIC DNA]</scope>
    <source>
        <strain evidence="2 3">DSM 103574</strain>
    </source>
</reference>
<name>A0A858BSR1_9FIRM</name>
<dbReference type="KEGG" id="abut:Ami103574_02495"/>
<gene>
    <name evidence="2" type="ORF">Ami103574_02495</name>
</gene>
<dbReference type="EMBL" id="CP048649">
    <property type="protein sequence ID" value="QIB68249.1"/>
    <property type="molecule type" value="Genomic_DNA"/>
</dbReference>